<dbReference type="EMBL" id="MN740785">
    <property type="protein sequence ID" value="QHU11447.1"/>
    <property type="molecule type" value="Genomic_DNA"/>
</dbReference>
<organism evidence="1">
    <name type="scientific">viral metagenome</name>
    <dbReference type="NCBI Taxonomy" id="1070528"/>
    <lineage>
        <taxon>unclassified sequences</taxon>
        <taxon>metagenomes</taxon>
        <taxon>organismal metagenomes</taxon>
    </lineage>
</organism>
<proteinExistence type="predicted"/>
<sequence length="52" mass="5777">MTPHQSYLGVSTVATKKPKRVALLLDGYYIVPNLDKKALEIYLPLSTTEGLE</sequence>
<protein>
    <submittedName>
        <fullName evidence="1">Uncharacterized protein</fullName>
    </submittedName>
</protein>
<reference evidence="1" key="1">
    <citation type="journal article" date="2020" name="Nature">
        <title>Giant virus diversity and host interactions through global metagenomics.</title>
        <authorList>
            <person name="Schulz F."/>
            <person name="Roux S."/>
            <person name="Paez-Espino D."/>
            <person name="Jungbluth S."/>
            <person name="Walsh D.A."/>
            <person name="Denef V.J."/>
            <person name="McMahon K.D."/>
            <person name="Konstantinidis K.T."/>
            <person name="Eloe-Fadrosh E.A."/>
            <person name="Kyrpides N.C."/>
            <person name="Woyke T."/>
        </authorList>
    </citation>
    <scope>NUCLEOTIDE SEQUENCE</scope>
    <source>
        <strain evidence="1">GVMAG-S-1101169-75</strain>
    </source>
</reference>
<accession>A0A6C0K416</accession>
<dbReference type="AlphaFoldDB" id="A0A6C0K416"/>
<evidence type="ECO:0000313" key="1">
    <source>
        <dbReference type="EMBL" id="QHU11447.1"/>
    </source>
</evidence>
<name>A0A6C0K416_9ZZZZ</name>